<sequence length="326" mass="35846">MAPSLSVSLLRSAAEHLVFKRRRAKALITVRSVRAGGYTWSYLEKASPSHAAIVVFIHGFSSEKDAWLPTVERLTESARILVPDLPGHGATTPVTADDDFGVQAQMRNLLTFLDKTCGPDAPIHLVGHSMGGLIAGVFAATFPSMVLSLTLVCPAGISMPTRSPVLAMLEDTGVNLMQATTVDDMQQLMRFADGHHKGEKPATRSRFLLRFYAKHQADRIDVVTKILADMLPERRTLEDHLPIIEAETLVLWGSDDQILDVSCVDRIRLTGMESVVVAGCGHTIIKRRPELVAAYVDRNVKRTERCRVDHDMSSVLTGSACIDEYF</sequence>
<protein>
    <submittedName>
        <fullName evidence="3">Aste57867_502 protein</fullName>
    </submittedName>
</protein>
<dbReference type="Gene3D" id="3.40.50.1820">
    <property type="entry name" value="alpha/beta hydrolase"/>
    <property type="match status" value="1"/>
</dbReference>
<dbReference type="PANTHER" id="PTHR43798">
    <property type="entry name" value="MONOACYLGLYCEROL LIPASE"/>
    <property type="match status" value="1"/>
</dbReference>
<dbReference type="InterPro" id="IPR050266">
    <property type="entry name" value="AB_hydrolase_sf"/>
</dbReference>
<dbReference type="Pfam" id="PF00561">
    <property type="entry name" value="Abhydrolase_1"/>
    <property type="match status" value="1"/>
</dbReference>
<evidence type="ECO:0000313" key="3">
    <source>
        <dbReference type="EMBL" id="VFT77727.1"/>
    </source>
</evidence>
<dbReference type="PRINTS" id="PR00111">
    <property type="entry name" value="ABHYDROLASE"/>
</dbReference>
<reference evidence="2" key="2">
    <citation type="submission" date="2019-06" db="EMBL/GenBank/DDBJ databases">
        <title>Genomics analysis of Aphanomyces spp. identifies a new class of oomycete effector associated with host adaptation.</title>
        <authorList>
            <person name="Gaulin E."/>
        </authorList>
    </citation>
    <scope>NUCLEOTIDE SEQUENCE</scope>
    <source>
        <strain evidence="2">CBS 578.67</strain>
    </source>
</reference>
<dbReference type="AlphaFoldDB" id="A0A485K3Z5"/>
<dbReference type="OrthoDB" id="194865at2759"/>
<evidence type="ECO:0000313" key="2">
    <source>
        <dbReference type="EMBL" id="KAF0720179.1"/>
    </source>
</evidence>
<dbReference type="InterPro" id="IPR029058">
    <property type="entry name" value="AB_hydrolase_fold"/>
</dbReference>
<proteinExistence type="predicted"/>
<dbReference type="EMBL" id="VJMH01000026">
    <property type="protein sequence ID" value="KAF0720179.1"/>
    <property type="molecule type" value="Genomic_DNA"/>
</dbReference>
<feature type="domain" description="AB hydrolase-1" evidence="1">
    <location>
        <begin position="53"/>
        <end position="285"/>
    </location>
</feature>
<name>A0A485K3Z5_9STRA</name>
<dbReference type="PANTHER" id="PTHR43798:SF33">
    <property type="entry name" value="HYDROLASE, PUTATIVE (AFU_ORTHOLOGUE AFUA_2G14860)-RELATED"/>
    <property type="match status" value="1"/>
</dbReference>
<gene>
    <name evidence="3" type="primary">Aste57867_502</name>
    <name evidence="2" type="ORF">As57867_000501</name>
    <name evidence="3" type="ORF">ASTE57867_502</name>
</gene>
<dbReference type="InterPro" id="IPR000073">
    <property type="entry name" value="AB_hydrolase_1"/>
</dbReference>
<evidence type="ECO:0000259" key="1">
    <source>
        <dbReference type="Pfam" id="PF00561"/>
    </source>
</evidence>
<dbReference type="EMBL" id="CAADRA010000026">
    <property type="protein sequence ID" value="VFT77727.1"/>
    <property type="molecule type" value="Genomic_DNA"/>
</dbReference>
<accession>A0A485K3Z5</accession>
<reference evidence="3 4" key="1">
    <citation type="submission" date="2019-03" db="EMBL/GenBank/DDBJ databases">
        <authorList>
            <person name="Gaulin E."/>
            <person name="Dumas B."/>
        </authorList>
    </citation>
    <scope>NUCLEOTIDE SEQUENCE [LARGE SCALE GENOMIC DNA]</scope>
    <source>
        <strain evidence="3">CBS 568.67</strain>
    </source>
</reference>
<dbReference type="Proteomes" id="UP000332933">
    <property type="component" value="Unassembled WGS sequence"/>
</dbReference>
<organism evidence="3 4">
    <name type="scientific">Aphanomyces stellatus</name>
    <dbReference type="NCBI Taxonomy" id="120398"/>
    <lineage>
        <taxon>Eukaryota</taxon>
        <taxon>Sar</taxon>
        <taxon>Stramenopiles</taxon>
        <taxon>Oomycota</taxon>
        <taxon>Saprolegniomycetes</taxon>
        <taxon>Saprolegniales</taxon>
        <taxon>Verrucalvaceae</taxon>
        <taxon>Aphanomyces</taxon>
    </lineage>
</organism>
<evidence type="ECO:0000313" key="4">
    <source>
        <dbReference type="Proteomes" id="UP000332933"/>
    </source>
</evidence>
<dbReference type="GO" id="GO:0016020">
    <property type="term" value="C:membrane"/>
    <property type="evidence" value="ECO:0007669"/>
    <property type="project" value="TreeGrafter"/>
</dbReference>
<keyword evidence="4" id="KW-1185">Reference proteome</keyword>
<dbReference type="SUPFAM" id="SSF53474">
    <property type="entry name" value="alpha/beta-Hydrolases"/>
    <property type="match status" value="1"/>
</dbReference>